<gene>
    <name evidence="1" type="ORF">SO3561_08715</name>
</gene>
<sequence>MTLLIAGQNTTAGAPVWALHQLELPLVLADDGSAVQASPEPERPFTCPSSCFVTGTIHGMSEAVPDACMTMTGSF</sequence>
<accession>A0A250VSP9</accession>
<protein>
    <submittedName>
        <fullName evidence="1">Uncharacterized protein</fullName>
    </submittedName>
</protein>
<name>A0A250VSP9_STROL</name>
<dbReference type="RefSeq" id="WP_067380429.1">
    <property type="nucleotide sequence ID" value="NZ_BDQI01000032.1"/>
</dbReference>
<dbReference type="EMBL" id="BDQI01000032">
    <property type="protein sequence ID" value="GAX57145.1"/>
    <property type="molecule type" value="Genomic_DNA"/>
</dbReference>
<evidence type="ECO:0000313" key="1">
    <source>
        <dbReference type="EMBL" id="GAX57145.1"/>
    </source>
</evidence>
<dbReference type="Pfam" id="PF10706">
    <property type="entry name" value="Aminoglyc_resit"/>
    <property type="match status" value="1"/>
</dbReference>
<evidence type="ECO:0000313" key="2">
    <source>
        <dbReference type="Proteomes" id="UP000217446"/>
    </source>
</evidence>
<dbReference type="Proteomes" id="UP000217446">
    <property type="component" value="Unassembled WGS sequence"/>
</dbReference>
<comment type="caution">
    <text evidence="1">The sequence shown here is derived from an EMBL/GenBank/DDBJ whole genome shotgun (WGS) entry which is preliminary data.</text>
</comment>
<organism evidence="1 2">
    <name type="scientific">Streptomyces olivochromogenes</name>
    <dbReference type="NCBI Taxonomy" id="1963"/>
    <lineage>
        <taxon>Bacteria</taxon>
        <taxon>Bacillati</taxon>
        <taxon>Actinomycetota</taxon>
        <taxon>Actinomycetes</taxon>
        <taxon>Kitasatosporales</taxon>
        <taxon>Streptomycetaceae</taxon>
        <taxon>Streptomyces</taxon>
    </lineage>
</organism>
<reference evidence="2" key="1">
    <citation type="submission" date="2017-05" db="EMBL/GenBank/DDBJ databases">
        <title>Streptomyces olivochromogenes NBRC 3561 whole genome shotgun sequence.</title>
        <authorList>
            <person name="Dohra H."/>
            <person name="Kodani S."/>
        </authorList>
    </citation>
    <scope>NUCLEOTIDE SEQUENCE [LARGE SCALE GENOMIC DNA]</scope>
    <source>
        <strain evidence="2">NBRC 3561</strain>
    </source>
</reference>
<proteinExistence type="predicted"/>
<dbReference type="STRING" id="1963.AQJ27_40340"/>
<dbReference type="InterPro" id="IPR019646">
    <property type="entry name" value="Aminoglyc_AdlTrfase"/>
</dbReference>
<dbReference type="AlphaFoldDB" id="A0A250VSP9"/>
<keyword evidence="2" id="KW-1185">Reference proteome</keyword>